<dbReference type="Pfam" id="PF04246">
    <property type="entry name" value="RseC_MucC"/>
    <property type="match status" value="1"/>
</dbReference>
<dbReference type="PIRSF" id="PIRSF004923">
    <property type="entry name" value="RseC"/>
    <property type="match status" value="1"/>
</dbReference>
<dbReference type="OrthoDB" id="9795854at2"/>
<dbReference type="STRING" id="1656094.BFC18_17600"/>
<keyword evidence="1" id="KW-0472">Membrane</keyword>
<organism evidence="2 3">
    <name type="scientific">Alteromonas confluentis</name>
    <dbReference type="NCBI Taxonomy" id="1656094"/>
    <lineage>
        <taxon>Bacteria</taxon>
        <taxon>Pseudomonadati</taxon>
        <taxon>Pseudomonadota</taxon>
        <taxon>Gammaproteobacteria</taxon>
        <taxon>Alteromonadales</taxon>
        <taxon>Alteromonadaceae</taxon>
        <taxon>Alteromonas/Salinimonas group</taxon>
        <taxon>Alteromonas</taxon>
    </lineage>
</organism>
<dbReference type="Proteomes" id="UP000175691">
    <property type="component" value="Unassembled WGS sequence"/>
</dbReference>
<comment type="caution">
    <text evidence="2">The sequence shown here is derived from an EMBL/GenBank/DDBJ whole genome shotgun (WGS) entry which is preliminary data.</text>
</comment>
<accession>A0A1E7Z7L5</accession>
<keyword evidence="1" id="KW-1133">Transmembrane helix</keyword>
<dbReference type="RefSeq" id="WP_070126681.1">
    <property type="nucleotide sequence ID" value="NZ_MDHN01000039.1"/>
</dbReference>
<dbReference type="InterPro" id="IPR007359">
    <property type="entry name" value="SigmaE_reg_RseC_MucC"/>
</dbReference>
<reference evidence="2 3" key="1">
    <citation type="submission" date="2016-08" db="EMBL/GenBank/DDBJ databases">
        <authorList>
            <person name="Seilhamer J.J."/>
        </authorList>
    </citation>
    <scope>NUCLEOTIDE SEQUENCE [LARGE SCALE GENOMIC DNA]</scope>
    <source>
        <strain evidence="2 3">KCTC 42603</strain>
    </source>
</reference>
<feature type="transmembrane region" description="Helical" evidence="1">
    <location>
        <begin position="74"/>
        <end position="97"/>
    </location>
</feature>
<gene>
    <name evidence="2" type="ORF">BFC18_17600</name>
</gene>
<dbReference type="AlphaFoldDB" id="A0A1E7Z7L5"/>
<dbReference type="InterPro" id="IPR026268">
    <property type="entry name" value="RseC"/>
</dbReference>
<proteinExistence type="predicted"/>
<keyword evidence="3" id="KW-1185">Reference proteome</keyword>
<dbReference type="PANTHER" id="PTHR35867">
    <property type="entry name" value="PROTEIN RSEC"/>
    <property type="match status" value="1"/>
</dbReference>
<dbReference type="EMBL" id="MDHN01000039">
    <property type="protein sequence ID" value="OFC69539.1"/>
    <property type="molecule type" value="Genomic_DNA"/>
</dbReference>
<dbReference type="PANTHER" id="PTHR35867:SF1">
    <property type="entry name" value="PROTEIN RSEC"/>
    <property type="match status" value="1"/>
</dbReference>
<evidence type="ECO:0000313" key="2">
    <source>
        <dbReference type="EMBL" id="OFC69539.1"/>
    </source>
</evidence>
<protein>
    <submittedName>
        <fullName evidence="2">Transcriptional regulator</fullName>
    </submittedName>
</protein>
<sequence>MIKETATVVAVDGDFITVEAAIKTTCSSCQAQSDCGSGVISRALSPRTQQLSLRSPVPCKVGDTVRIGVPEAGVVAASLWLYVVPLIVLVISAIGAGQGLPRLGLHSELWALATSLLLTFGSFILISGHLKKIDQTRFQPVILSATVSTSEIYTPQK</sequence>
<evidence type="ECO:0000313" key="3">
    <source>
        <dbReference type="Proteomes" id="UP000175691"/>
    </source>
</evidence>
<feature type="transmembrane region" description="Helical" evidence="1">
    <location>
        <begin position="109"/>
        <end position="130"/>
    </location>
</feature>
<name>A0A1E7Z7L5_9ALTE</name>
<keyword evidence="1" id="KW-0812">Transmembrane</keyword>
<evidence type="ECO:0000256" key="1">
    <source>
        <dbReference type="SAM" id="Phobius"/>
    </source>
</evidence>